<evidence type="ECO:0000259" key="4">
    <source>
        <dbReference type="PROSITE" id="PS50405"/>
    </source>
</evidence>
<organism evidence="5 6">
    <name type="scientific">Drechmeria coniospora</name>
    <name type="common">Nematophagous fungus</name>
    <name type="synonym">Meria coniospora</name>
    <dbReference type="NCBI Taxonomy" id="98403"/>
    <lineage>
        <taxon>Eukaryota</taxon>
        <taxon>Fungi</taxon>
        <taxon>Dikarya</taxon>
        <taxon>Ascomycota</taxon>
        <taxon>Pezizomycotina</taxon>
        <taxon>Sordariomycetes</taxon>
        <taxon>Hypocreomycetidae</taxon>
        <taxon>Hypocreales</taxon>
        <taxon>Ophiocordycipitaceae</taxon>
        <taxon>Drechmeria</taxon>
    </lineage>
</organism>
<dbReference type="PANTHER" id="PTHR43986">
    <property type="entry name" value="ELONGATION FACTOR 1-GAMMA"/>
    <property type="match status" value="1"/>
</dbReference>
<dbReference type="InterPro" id="IPR004046">
    <property type="entry name" value="GST_C"/>
</dbReference>
<dbReference type="InterPro" id="IPR050802">
    <property type="entry name" value="EF-GSTs"/>
</dbReference>
<comment type="similarity">
    <text evidence="1 2">Belongs to the GST superfamily.</text>
</comment>
<dbReference type="InterPro" id="IPR036249">
    <property type="entry name" value="Thioredoxin-like_sf"/>
</dbReference>
<reference evidence="5 6" key="1">
    <citation type="journal article" date="2016" name="Sci. Rep.">
        <title>Insights into Adaptations to a Near-Obligate Nematode Endoparasitic Lifestyle from the Finished Genome of Drechmeria coniospora.</title>
        <authorList>
            <person name="Zhang L."/>
            <person name="Zhou Z."/>
            <person name="Guo Q."/>
            <person name="Fokkens L."/>
            <person name="Miskei M."/>
            <person name="Pocsi I."/>
            <person name="Zhang W."/>
            <person name="Chen M."/>
            <person name="Wang L."/>
            <person name="Sun Y."/>
            <person name="Donzelli B.G."/>
            <person name="Gibson D.M."/>
            <person name="Nelson D.R."/>
            <person name="Luo J.G."/>
            <person name="Rep M."/>
            <person name="Liu H."/>
            <person name="Yang S."/>
            <person name="Wang J."/>
            <person name="Krasnoff S.B."/>
            <person name="Xu Y."/>
            <person name="Molnar I."/>
            <person name="Lin M."/>
        </authorList>
    </citation>
    <scope>NUCLEOTIDE SEQUENCE [LARGE SCALE GENOMIC DNA]</scope>
    <source>
        <strain evidence="5 6">ARSEF 6962</strain>
    </source>
</reference>
<evidence type="ECO:0000256" key="2">
    <source>
        <dbReference type="RuleBase" id="RU003494"/>
    </source>
</evidence>
<dbReference type="EMBL" id="LAYC01000001">
    <property type="protein sequence ID" value="KYK61303.1"/>
    <property type="molecule type" value="Genomic_DNA"/>
</dbReference>
<dbReference type="Proteomes" id="UP000076580">
    <property type="component" value="Chromosome 01"/>
</dbReference>
<gene>
    <name evidence="5" type="ORF">DCS_02445</name>
</gene>
<dbReference type="GO" id="GO:0005737">
    <property type="term" value="C:cytoplasm"/>
    <property type="evidence" value="ECO:0007669"/>
    <property type="project" value="TreeGrafter"/>
</dbReference>
<evidence type="ECO:0008006" key="7">
    <source>
        <dbReference type="Google" id="ProtNLM"/>
    </source>
</evidence>
<feature type="domain" description="GST C-terminal" evidence="4">
    <location>
        <begin position="87"/>
        <end position="219"/>
    </location>
</feature>
<protein>
    <recommendedName>
        <fullName evidence="7">Glutathione S-transferase</fullName>
    </recommendedName>
</protein>
<dbReference type="PANTHER" id="PTHR43986:SF1">
    <property type="entry name" value="ELONGATION FACTOR 1-GAMMA"/>
    <property type="match status" value="1"/>
</dbReference>
<dbReference type="InterPro" id="IPR036282">
    <property type="entry name" value="Glutathione-S-Trfase_C_sf"/>
</dbReference>
<dbReference type="CDD" id="cd03181">
    <property type="entry name" value="GST_C_EF1Bgamma_like"/>
    <property type="match status" value="1"/>
</dbReference>
<dbReference type="InterPro" id="IPR010987">
    <property type="entry name" value="Glutathione-S-Trfase_C-like"/>
</dbReference>
<dbReference type="PROSITE" id="PS50404">
    <property type="entry name" value="GST_NTER"/>
    <property type="match status" value="1"/>
</dbReference>
<dbReference type="GO" id="GO:0006414">
    <property type="term" value="P:translational elongation"/>
    <property type="evidence" value="ECO:0007669"/>
    <property type="project" value="TreeGrafter"/>
</dbReference>
<keyword evidence="6" id="KW-1185">Reference proteome</keyword>
<dbReference type="RefSeq" id="XP_040660655.1">
    <property type="nucleotide sequence ID" value="XM_040799772.1"/>
</dbReference>
<dbReference type="PROSITE" id="PS50405">
    <property type="entry name" value="GST_CTER"/>
    <property type="match status" value="1"/>
</dbReference>
<evidence type="ECO:0000259" key="3">
    <source>
        <dbReference type="PROSITE" id="PS50404"/>
    </source>
</evidence>
<name>A0A151GW79_DRECN</name>
<dbReference type="Gene3D" id="3.40.30.10">
    <property type="entry name" value="Glutaredoxin"/>
    <property type="match status" value="1"/>
</dbReference>
<dbReference type="Pfam" id="PF00043">
    <property type="entry name" value="GST_C"/>
    <property type="match status" value="1"/>
</dbReference>
<comment type="caution">
    <text evidence="5">The sequence shown here is derived from an EMBL/GenBank/DDBJ whole genome shotgun (WGS) entry which is preliminary data.</text>
</comment>
<dbReference type="Pfam" id="PF02798">
    <property type="entry name" value="GST_N"/>
    <property type="match status" value="1"/>
</dbReference>
<evidence type="ECO:0000256" key="1">
    <source>
        <dbReference type="ARBA" id="ARBA00007409"/>
    </source>
</evidence>
<dbReference type="SUPFAM" id="SSF52833">
    <property type="entry name" value="Thioredoxin-like"/>
    <property type="match status" value="1"/>
</dbReference>
<dbReference type="AlphaFoldDB" id="A0A151GW79"/>
<feature type="domain" description="GST N-terminal" evidence="3">
    <location>
        <begin position="1"/>
        <end position="81"/>
    </location>
</feature>
<dbReference type="SUPFAM" id="SSF47616">
    <property type="entry name" value="GST C-terminal domain-like"/>
    <property type="match status" value="1"/>
</dbReference>
<dbReference type="InParanoid" id="A0A151GW79"/>
<dbReference type="GO" id="GO:0005634">
    <property type="term" value="C:nucleus"/>
    <property type="evidence" value="ECO:0007669"/>
    <property type="project" value="TreeGrafter"/>
</dbReference>
<dbReference type="STRING" id="98403.A0A151GW79"/>
<evidence type="ECO:0000313" key="6">
    <source>
        <dbReference type="Proteomes" id="UP000076580"/>
    </source>
</evidence>
<dbReference type="GeneID" id="63715088"/>
<evidence type="ECO:0000313" key="5">
    <source>
        <dbReference type="EMBL" id="KYK61303.1"/>
    </source>
</evidence>
<dbReference type="InterPro" id="IPR004045">
    <property type="entry name" value="Glutathione_S-Trfase_N"/>
</dbReference>
<sequence>MLRSNVQRNPRTRIVRIVAELEEIPVKLVEVIPRQNVGKTEYMAKFPLSQGKIPGIEMQGLRLTETIAIVTYLSKFSNNAALLGDGSREQEASVLALMSWANQELLPTLALWFLPLIPGFIDPPPYSYSTVESGKAKSLILLTRLEEFVAGKQWLIGDHLTAADIMLAIYLSRGFEWVLDAKWREGHPNIMKHFLAVVGQDAVKRVVPEFVLIETATPNVNPYEQK</sequence>
<accession>A0A151GW79</accession>
<dbReference type="Gene3D" id="1.20.1050.10">
    <property type="match status" value="1"/>
</dbReference>
<proteinExistence type="inferred from homology"/>